<keyword evidence="6 8" id="KW-1133">Transmembrane helix</keyword>
<dbReference type="OrthoDB" id="6766492at2"/>
<feature type="transmembrane region" description="Helical" evidence="8">
    <location>
        <begin position="376"/>
        <end position="398"/>
    </location>
</feature>
<dbReference type="AlphaFoldDB" id="A0A4R8M370"/>
<evidence type="ECO:0000256" key="5">
    <source>
        <dbReference type="ARBA" id="ARBA00022847"/>
    </source>
</evidence>
<dbReference type="EMBL" id="SORE01000002">
    <property type="protein sequence ID" value="TDY54173.1"/>
    <property type="molecule type" value="Genomic_DNA"/>
</dbReference>
<sequence>MRANSTTMSDPFAAPPPSRVSASRLVVATSIGNTLEFFDLLVYVYFATTLARTFFPLQDATASLLLTLGTFAVSYLARPIGALALGSYSDRKGRKAALTLSITLMTLGTGMVAVIPPYATIGLLAPIGIFISRLLQGFSAGGEFGSSTAFLIEHAPARKGFIASWQFSSLGASNLLASGFGVLLTSQLSPDDLNAWGWRIPFLFGMLIGPIGLYIRSRIDETPEFERAEKSVSPVRELLATQKARVLVAIGSTVLTTIANYMVLYLPTYASRQLGLAESAGFIATLTAGGIMMVLTPFVGHWSDKMGRARIMLGAGTLFLVTVYPAFMFLNAQPSVPTLLAVVIWIALLKVTYFAPVPALMAELFPTRTRTTGVALGYNIGTTVFGGLTPLVIASLIATTGSNLAPGLYLMLGAAISLLTLGWARARLAVR</sequence>
<feature type="transmembrane region" description="Helical" evidence="8">
    <location>
        <begin position="161"/>
        <end position="184"/>
    </location>
</feature>
<keyword evidence="5" id="KW-0769">Symport</keyword>
<dbReference type="InterPro" id="IPR011701">
    <property type="entry name" value="MFS"/>
</dbReference>
<feature type="transmembrane region" description="Helical" evidence="8">
    <location>
        <begin position="196"/>
        <end position="215"/>
    </location>
</feature>
<evidence type="ECO:0000256" key="4">
    <source>
        <dbReference type="ARBA" id="ARBA00022692"/>
    </source>
</evidence>
<keyword evidence="2" id="KW-0813">Transport</keyword>
<evidence type="ECO:0000313" key="10">
    <source>
        <dbReference type="EMBL" id="TDY54173.1"/>
    </source>
</evidence>
<keyword evidence="11" id="KW-1185">Reference proteome</keyword>
<feature type="transmembrane region" description="Helical" evidence="8">
    <location>
        <begin position="311"/>
        <end position="330"/>
    </location>
</feature>
<accession>A0A4R8M370</accession>
<protein>
    <submittedName>
        <fullName evidence="10">MHS family proline/betaine transporter-like MFS transporter</fullName>
    </submittedName>
</protein>
<comment type="subcellular location">
    <subcellularLocation>
        <location evidence="1">Cell membrane</location>
        <topology evidence="1">Multi-pass membrane protein</topology>
    </subcellularLocation>
</comment>
<dbReference type="Pfam" id="PF07690">
    <property type="entry name" value="MFS_1"/>
    <property type="match status" value="1"/>
</dbReference>
<dbReference type="PANTHER" id="PTHR43528">
    <property type="entry name" value="ALPHA-KETOGLUTARATE PERMEASE"/>
    <property type="match status" value="1"/>
</dbReference>
<dbReference type="PROSITE" id="PS50850">
    <property type="entry name" value="MFS"/>
    <property type="match status" value="1"/>
</dbReference>
<feature type="domain" description="Major facilitator superfamily (MFS) profile" evidence="9">
    <location>
        <begin position="25"/>
        <end position="425"/>
    </location>
</feature>
<feature type="transmembrane region" description="Helical" evidence="8">
    <location>
        <begin position="66"/>
        <end position="85"/>
    </location>
</feature>
<evidence type="ECO:0000313" key="11">
    <source>
        <dbReference type="Proteomes" id="UP000295509"/>
    </source>
</evidence>
<dbReference type="InterPro" id="IPR051084">
    <property type="entry name" value="H+-coupled_symporters"/>
</dbReference>
<evidence type="ECO:0000256" key="1">
    <source>
        <dbReference type="ARBA" id="ARBA00004651"/>
    </source>
</evidence>
<comment type="caution">
    <text evidence="10">The sequence shown here is derived from an EMBL/GenBank/DDBJ whole genome shotgun (WGS) entry which is preliminary data.</text>
</comment>
<feature type="transmembrane region" description="Helical" evidence="8">
    <location>
        <begin position="246"/>
        <end position="267"/>
    </location>
</feature>
<dbReference type="SUPFAM" id="SSF103473">
    <property type="entry name" value="MFS general substrate transporter"/>
    <property type="match status" value="1"/>
</dbReference>
<evidence type="ECO:0000256" key="3">
    <source>
        <dbReference type="ARBA" id="ARBA00022475"/>
    </source>
</evidence>
<gene>
    <name evidence="10" type="ORF">BX592_102320</name>
</gene>
<name>A0A4R8M370_9BURK</name>
<evidence type="ECO:0000259" key="9">
    <source>
        <dbReference type="PROSITE" id="PS50850"/>
    </source>
</evidence>
<keyword evidence="4 8" id="KW-0812">Transmembrane</keyword>
<dbReference type="GO" id="GO:0015293">
    <property type="term" value="F:symporter activity"/>
    <property type="evidence" value="ECO:0007669"/>
    <property type="project" value="UniProtKB-KW"/>
</dbReference>
<dbReference type="GO" id="GO:0005886">
    <property type="term" value="C:plasma membrane"/>
    <property type="evidence" value="ECO:0007669"/>
    <property type="project" value="UniProtKB-SubCell"/>
</dbReference>
<dbReference type="InterPro" id="IPR020846">
    <property type="entry name" value="MFS_dom"/>
</dbReference>
<organism evidence="10 11">
    <name type="scientific">Paraburkholderia rhizosphaerae</name>
    <dbReference type="NCBI Taxonomy" id="480658"/>
    <lineage>
        <taxon>Bacteria</taxon>
        <taxon>Pseudomonadati</taxon>
        <taxon>Pseudomonadota</taxon>
        <taxon>Betaproteobacteria</taxon>
        <taxon>Burkholderiales</taxon>
        <taxon>Burkholderiaceae</taxon>
        <taxon>Paraburkholderia</taxon>
    </lineage>
</organism>
<dbReference type="InterPro" id="IPR036259">
    <property type="entry name" value="MFS_trans_sf"/>
</dbReference>
<feature type="transmembrane region" description="Helical" evidence="8">
    <location>
        <begin position="25"/>
        <end position="46"/>
    </location>
</feature>
<evidence type="ECO:0000256" key="6">
    <source>
        <dbReference type="ARBA" id="ARBA00022989"/>
    </source>
</evidence>
<evidence type="ECO:0000256" key="8">
    <source>
        <dbReference type="SAM" id="Phobius"/>
    </source>
</evidence>
<feature type="transmembrane region" description="Helical" evidence="8">
    <location>
        <begin position="404"/>
        <end position="424"/>
    </location>
</feature>
<feature type="transmembrane region" description="Helical" evidence="8">
    <location>
        <begin position="279"/>
        <end position="299"/>
    </location>
</feature>
<dbReference type="PANTHER" id="PTHR43528:SF8">
    <property type="entry name" value="BLR0239 PROTEIN"/>
    <property type="match status" value="1"/>
</dbReference>
<dbReference type="Proteomes" id="UP000295509">
    <property type="component" value="Unassembled WGS sequence"/>
</dbReference>
<proteinExistence type="predicted"/>
<reference evidence="10 11" key="1">
    <citation type="submission" date="2019-03" db="EMBL/GenBank/DDBJ databases">
        <title>Genomic Encyclopedia of Type Strains, Phase III (KMG-III): the genomes of soil and plant-associated and newly described type strains.</title>
        <authorList>
            <person name="Whitman W."/>
        </authorList>
    </citation>
    <scope>NUCLEOTIDE SEQUENCE [LARGE SCALE GENOMIC DNA]</scope>
    <source>
        <strain evidence="10 11">LMG 29544</strain>
    </source>
</reference>
<evidence type="ECO:0000256" key="7">
    <source>
        <dbReference type="ARBA" id="ARBA00023136"/>
    </source>
</evidence>
<feature type="transmembrane region" description="Helical" evidence="8">
    <location>
        <begin position="336"/>
        <end position="355"/>
    </location>
</feature>
<feature type="transmembrane region" description="Helical" evidence="8">
    <location>
        <begin position="121"/>
        <end position="140"/>
    </location>
</feature>
<dbReference type="FunFam" id="1.20.1250.20:FF:000001">
    <property type="entry name" value="Dicarboxylate MFS transporter"/>
    <property type="match status" value="1"/>
</dbReference>
<evidence type="ECO:0000256" key="2">
    <source>
        <dbReference type="ARBA" id="ARBA00022448"/>
    </source>
</evidence>
<keyword evidence="7 8" id="KW-0472">Membrane</keyword>
<keyword evidence="3" id="KW-1003">Cell membrane</keyword>
<feature type="transmembrane region" description="Helical" evidence="8">
    <location>
        <begin position="97"/>
        <end position="115"/>
    </location>
</feature>
<dbReference type="Gene3D" id="1.20.1250.20">
    <property type="entry name" value="MFS general substrate transporter like domains"/>
    <property type="match status" value="2"/>
</dbReference>